<evidence type="ECO:0000256" key="1">
    <source>
        <dbReference type="ARBA" id="ARBA00004418"/>
    </source>
</evidence>
<dbReference type="GO" id="GO:0043190">
    <property type="term" value="C:ATP-binding cassette (ABC) transporter complex"/>
    <property type="evidence" value="ECO:0007669"/>
    <property type="project" value="InterPro"/>
</dbReference>
<dbReference type="SUPFAM" id="SSF53850">
    <property type="entry name" value="Periplasmic binding protein-like II"/>
    <property type="match status" value="1"/>
</dbReference>
<keyword evidence="3 4" id="KW-0732">Signal</keyword>
<dbReference type="PANTHER" id="PTHR30290">
    <property type="entry name" value="PERIPLASMIC BINDING COMPONENT OF ABC TRANSPORTER"/>
    <property type="match status" value="1"/>
</dbReference>
<dbReference type="AlphaFoldDB" id="A0A3D9YY69"/>
<dbReference type="InterPro" id="IPR039424">
    <property type="entry name" value="SBP_5"/>
</dbReference>
<dbReference type="Gene3D" id="3.40.190.10">
    <property type="entry name" value="Periplasmic binding protein-like II"/>
    <property type="match status" value="1"/>
</dbReference>
<keyword evidence="7" id="KW-1185">Reference proteome</keyword>
<dbReference type="CDD" id="cd08497">
    <property type="entry name" value="MbnE-like"/>
    <property type="match status" value="1"/>
</dbReference>
<dbReference type="Gene3D" id="3.10.105.10">
    <property type="entry name" value="Dipeptide-binding Protein, Domain 3"/>
    <property type="match status" value="1"/>
</dbReference>
<gene>
    <name evidence="6" type="ORF">DES32_1276</name>
</gene>
<dbReference type="PANTHER" id="PTHR30290:SF64">
    <property type="entry name" value="ABC TRANSPORTER PERIPLASMIC BINDING PROTEIN"/>
    <property type="match status" value="1"/>
</dbReference>
<dbReference type="GO" id="GO:1904680">
    <property type="term" value="F:peptide transmembrane transporter activity"/>
    <property type="evidence" value="ECO:0007669"/>
    <property type="project" value="TreeGrafter"/>
</dbReference>
<dbReference type="InterPro" id="IPR000914">
    <property type="entry name" value="SBP_5_dom"/>
</dbReference>
<evidence type="ECO:0000313" key="6">
    <source>
        <dbReference type="EMBL" id="REF87652.1"/>
    </source>
</evidence>
<dbReference type="Pfam" id="PF00496">
    <property type="entry name" value="SBP_bac_5"/>
    <property type="match status" value="1"/>
</dbReference>
<comment type="caution">
    <text evidence="6">The sequence shown here is derived from an EMBL/GenBank/DDBJ whole genome shotgun (WGS) entry which is preliminary data.</text>
</comment>
<evidence type="ECO:0000313" key="7">
    <source>
        <dbReference type="Proteomes" id="UP000256900"/>
    </source>
</evidence>
<feature type="signal peptide" evidence="4">
    <location>
        <begin position="1"/>
        <end position="38"/>
    </location>
</feature>
<comment type="similarity">
    <text evidence="2">Belongs to the bacterial solute-binding protein 5 family.</text>
</comment>
<name>A0A3D9YY69_9HYPH</name>
<dbReference type="OrthoDB" id="9803988at2"/>
<sequence length="623" mass="69122">MQSEAIRRLRRWPRHQISGPFRKAFTAALLATAAAAFASTATGAAAQAYGLAMHGTPALPPDYAHFPYADPAARKGGKLTLGFLGTFDSLNPFNVKSGSAAPGLIPDVFQTLMTRSMDEPFTMYGLIAQSVETDEARDYALFHLDPRARFADGSPITSADVRFTFDLLKTKGRPQQRSAYTLVKSVETPDNETIRFDFPGLNDRELPLILALMPVLSRNATNAADFDAASFAVPLGSGPYEIAEVDPGEKLILKRNTRYWARDLPSQRGLFNFDTIEIDYYRDPNSLFEALSAGLIDARFENDPLRWATGYDLPAVREHRVAVENLPIGGPKGMDGFVFNTRRTFFKDVRVREALGMVFDFEWINTNLFAGLYTRTKSFFDDSIFMSTGRPASLAERALLKPFPGAVRPDILEGLWRPPKTDGSGHDRIWPRRALTLLASAGYKVINGKLTRDGTPLSFEIMVEDRAQERLALDYADSLTRIGVDTRIRIVDEVQYQRRRQNFDFDMMLGSWVASASPGSEERTRWGSDAADEPASFNLAGVKSPAVDALVDALLAAESEEDFVTAVRALDRVLLSGFYIVPLYHSQNQWIAASTTLARPAKLPAYGSPSLDATLDSWWRKTP</sequence>
<protein>
    <submittedName>
        <fullName evidence="6">Peptide/nickel transport system substrate-binding protein</fullName>
    </submittedName>
</protein>
<feature type="chain" id="PRO_5017824987" evidence="4">
    <location>
        <begin position="39"/>
        <end position="623"/>
    </location>
</feature>
<dbReference type="Proteomes" id="UP000256900">
    <property type="component" value="Unassembled WGS sequence"/>
</dbReference>
<organism evidence="6 7">
    <name type="scientific">Methylovirgula ligni</name>
    <dbReference type="NCBI Taxonomy" id="569860"/>
    <lineage>
        <taxon>Bacteria</taxon>
        <taxon>Pseudomonadati</taxon>
        <taxon>Pseudomonadota</taxon>
        <taxon>Alphaproteobacteria</taxon>
        <taxon>Hyphomicrobiales</taxon>
        <taxon>Beijerinckiaceae</taxon>
        <taxon>Methylovirgula</taxon>
    </lineage>
</organism>
<feature type="domain" description="Solute-binding protein family 5" evidence="5">
    <location>
        <begin position="124"/>
        <end position="528"/>
    </location>
</feature>
<dbReference type="GO" id="GO:0030288">
    <property type="term" value="C:outer membrane-bounded periplasmic space"/>
    <property type="evidence" value="ECO:0007669"/>
    <property type="project" value="TreeGrafter"/>
</dbReference>
<comment type="subcellular location">
    <subcellularLocation>
        <location evidence="1">Periplasm</location>
    </subcellularLocation>
</comment>
<proteinExistence type="inferred from homology"/>
<dbReference type="EMBL" id="QUMO01000002">
    <property type="protein sequence ID" value="REF87652.1"/>
    <property type="molecule type" value="Genomic_DNA"/>
</dbReference>
<reference evidence="6 7" key="1">
    <citation type="submission" date="2018-08" db="EMBL/GenBank/DDBJ databases">
        <title>Genomic Encyclopedia of Type Strains, Phase IV (KMG-IV): sequencing the most valuable type-strain genomes for metagenomic binning, comparative biology and taxonomic classification.</title>
        <authorList>
            <person name="Goeker M."/>
        </authorList>
    </citation>
    <scope>NUCLEOTIDE SEQUENCE [LARGE SCALE GENOMIC DNA]</scope>
    <source>
        <strain evidence="6 7">BW863</strain>
    </source>
</reference>
<evidence type="ECO:0000259" key="5">
    <source>
        <dbReference type="Pfam" id="PF00496"/>
    </source>
</evidence>
<evidence type="ECO:0000256" key="2">
    <source>
        <dbReference type="ARBA" id="ARBA00005695"/>
    </source>
</evidence>
<dbReference type="InterPro" id="IPR030678">
    <property type="entry name" value="Peptide/Ni-bd"/>
</dbReference>
<evidence type="ECO:0000256" key="4">
    <source>
        <dbReference type="SAM" id="SignalP"/>
    </source>
</evidence>
<dbReference type="GO" id="GO:0042884">
    <property type="term" value="P:microcin transport"/>
    <property type="evidence" value="ECO:0007669"/>
    <property type="project" value="TreeGrafter"/>
</dbReference>
<evidence type="ECO:0000256" key="3">
    <source>
        <dbReference type="ARBA" id="ARBA00022729"/>
    </source>
</evidence>
<dbReference type="GO" id="GO:0015833">
    <property type="term" value="P:peptide transport"/>
    <property type="evidence" value="ECO:0007669"/>
    <property type="project" value="TreeGrafter"/>
</dbReference>
<dbReference type="RefSeq" id="WP_115835832.1">
    <property type="nucleotide sequence ID" value="NZ_CP025086.1"/>
</dbReference>
<accession>A0A3D9YY69</accession>
<dbReference type="PIRSF" id="PIRSF002741">
    <property type="entry name" value="MppA"/>
    <property type="match status" value="1"/>
</dbReference>